<name>A0ABW5KR30_9FLAO</name>
<feature type="transmembrane region" description="Helical" evidence="1">
    <location>
        <begin position="44"/>
        <end position="62"/>
    </location>
</feature>
<reference evidence="3" key="1">
    <citation type="journal article" date="2019" name="Int. J. Syst. Evol. Microbiol.">
        <title>The Global Catalogue of Microorganisms (GCM) 10K type strain sequencing project: providing services to taxonomists for standard genome sequencing and annotation.</title>
        <authorList>
            <consortium name="The Broad Institute Genomics Platform"/>
            <consortium name="The Broad Institute Genome Sequencing Center for Infectious Disease"/>
            <person name="Wu L."/>
            <person name="Ma J."/>
        </authorList>
    </citation>
    <scope>NUCLEOTIDE SEQUENCE [LARGE SCALE GENOMIC DNA]</scope>
    <source>
        <strain evidence="3">KCTC 42587</strain>
    </source>
</reference>
<dbReference type="EMBL" id="JBHULS010000002">
    <property type="protein sequence ID" value="MFD2551471.1"/>
    <property type="molecule type" value="Genomic_DNA"/>
</dbReference>
<keyword evidence="1" id="KW-0812">Transmembrane</keyword>
<protein>
    <recommendedName>
        <fullName evidence="4">XapX domain-containing protein</fullName>
    </recommendedName>
</protein>
<dbReference type="Proteomes" id="UP001597472">
    <property type="component" value="Unassembled WGS sequence"/>
</dbReference>
<evidence type="ECO:0000313" key="2">
    <source>
        <dbReference type="EMBL" id="MFD2551471.1"/>
    </source>
</evidence>
<comment type="caution">
    <text evidence="2">The sequence shown here is derived from an EMBL/GenBank/DDBJ whole genome shotgun (WGS) entry which is preliminary data.</text>
</comment>
<organism evidence="2 3">
    <name type="scientific">Bizionia sediminis</name>
    <dbReference type="NCBI Taxonomy" id="1737064"/>
    <lineage>
        <taxon>Bacteria</taxon>
        <taxon>Pseudomonadati</taxon>
        <taxon>Bacteroidota</taxon>
        <taxon>Flavobacteriia</taxon>
        <taxon>Flavobacteriales</taxon>
        <taxon>Flavobacteriaceae</taxon>
        <taxon>Bizionia</taxon>
    </lineage>
</organism>
<keyword evidence="1" id="KW-1133">Transmembrane helix</keyword>
<keyword evidence="1" id="KW-0472">Membrane</keyword>
<evidence type="ECO:0008006" key="4">
    <source>
        <dbReference type="Google" id="ProtNLM"/>
    </source>
</evidence>
<proteinExistence type="predicted"/>
<dbReference type="RefSeq" id="WP_376892608.1">
    <property type="nucleotide sequence ID" value="NZ_JBHULS010000002.1"/>
</dbReference>
<evidence type="ECO:0000256" key="1">
    <source>
        <dbReference type="SAM" id="Phobius"/>
    </source>
</evidence>
<accession>A0ABW5KR30</accession>
<evidence type="ECO:0000313" key="3">
    <source>
        <dbReference type="Proteomes" id="UP001597472"/>
    </source>
</evidence>
<keyword evidence="3" id="KW-1185">Reference proteome</keyword>
<gene>
    <name evidence="2" type="ORF">ACFSQP_06545</name>
</gene>
<sequence>MTVLTYKLLALLNVILLSMAYFIQDPPQPQPPGPPPPPGLPIDGGVIIGLLFGLVFGVSRLVKAGKKD</sequence>